<name>N0E5N4_9MICO</name>
<protein>
    <submittedName>
        <fullName evidence="1">Uncharacterized protein</fullName>
    </submittedName>
</protein>
<sequence>MRARQLFRLAARAELVTWTVLLLGPPWTWSVQP</sequence>
<dbReference type="AlphaFoldDB" id="N0E5N4"/>
<dbReference type="EMBL" id="CAIZ01000131">
    <property type="protein sequence ID" value="CCH70589.1"/>
    <property type="molecule type" value="Genomic_DNA"/>
</dbReference>
<accession>N0E5N4</accession>
<reference evidence="1 2" key="1">
    <citation type="journal article" date="2013" name="ISME J.">
        <title>A metabolic model for members of the genus Tetrasphaera involved in enhanced biological phosphorus removal.</title>
        <authorList>
            <person name="Kristiansen R."/>
            <person name="Nguyen H.T.T."/>
            <person name="Saunders A.M."/>
            <person name="Nielsen J.L."/>
            <person name="Wimmer R."/>
            <person name="Le V.Q."/>
            <person name="McIlroy S.J."/>
            <person name="Petrovski S."/>
            <person name="Seviour R.J."/>
            <person name="Calteau A."/>
            <person name="Nielsen K.L."/>
            <person name="Nielsen P.H."/>
        </authorList>
    </citation>
    <scope>NUCLEOTIDE SEQUENCE [LARGE SCALE GENOMIC DNA]</scope>
    <source>
        <strain evidence="1 2">Lp2</strain>
    </source>
</reference>
<evidence type="ECO:0000313" key="1">
    <source>
        <dbReference type="EMBL" id="CCH70589.1"/>
    </source>
</evidence>
<comment type="caution">
    <text evidence="1">The sequence shown here is derived from an EMBL/GenBank/DDBJ whole genome shotgun (WGS) entry which is preliminary data.</text>
</comment>
<proteinExistence type="predicted"/>
<keyword evidence="2" id="KW-1185">Reference proteome</keyword>
<dbReference type="HOGENOM" id="CLU_3384253_0_0_11"/>
<gene>
    <name evidence="1" type="ORF">BN10_600017</name>
</gene>
<dbReference type="Proteomes" id="UP000013167">
    <property type="component" value="Unassembled WGS sequence"/>
</dbReference>
<organism evidence="1 2">
    <name type="scientific">Phycicoccus elongatus Lp2</name>
    <dbReference type="NCBI Taxonomy" id="1193181"/>
    <lineage>
        <taxon>Bacteria</taxon>
        <taxon>Bacillati</taxon>
        <taxon>Actinomycetota</taxon>
        <taxon>Actinomycetes</taxon>
        <taxon>Micrococcales</taxon>
        <taxon>Intrasporangiaceae</taxon>
        <taxon>Phycicoccus</taxon>
    </lineage>
</organism>
<evidence type="ECO:0000313" key="2">
    <source>
        <dbReference type="Proteomes" id="UP000013167"/>
    </source>
</evidence>